<reference evidence="1" key="1">
    <citation type="journal article" date="2014" name="Front. Microbiol.">
        <title>High frequency of phylogenetically diverse reductive dehalogenase-homologous genes in deep subseafloor sedimentary metagenomes.</title>
        <authorList>
            <person name="Kawai M."/>
            <person name="Futagami T."/>
            <person name="Toyoda A."/>
            <person name="Takaki Y."/>
            <person name="Nishi S."/>
            <person name="Hori S."/>
            <person name="Arai W."/>
            <person name="Tsubouchi T."/>
            <person name="Morono Y."/>
            <person name="Uchiyama I."/>
            <person name="Ito T."/>
            <person name="Fujiyama A."/>
            <person name="Inagaki F."/>
            <person name="Takami H."/>
        </authorList>
    </citation>
    <scope>NUCLEOTIDE SEQUENCE</scope>
    <source>
        <strain evidence="1">Expedition CK06-06</strain>
    </source>
</reference>
<dbReference type="AlphaFoldDB" id="X1QX93"/>
<organism evidence="1">
    <name type="scientific">marine sediment metagenome</name>
    <dbReference type="NCBI Taxonomy" id="412755"/>
    <lineage>
        <taxon>unclassified sequences</taxon>
        <taxon>metagenomes</taxon>
        <taxon>ecological metagenomes</taxon>
    </lineage>
</organism>
<accession>X1QX93</accession>
<sequence>VDSAKEEKKAEIKQIATQEKVMSFLPPGKSRVKRVYPLRK</sequence>
<feature type="non-terminal residue" evidence="1">
    <location>
        <position position="1"/>
    </location>
</feature>
<name>X1QX93_9ZZZZ</name>
<protein>
    <submittedName>
        <fullName evidence="1">Uncharacterized protein</fullName>
    </submittedName>
</protein>
<gene>
    <name evidence="1" type="ORF">S12H4_21963</name>
</gene>
<proteinExistence type="predicted"/>
<evidence type="ECO:0000313" key="1">
    <source>
        <dbReference type="EMBL" id="GAI73187.1"/>
    </source>
</evidence>
<comment type="caution">
    <text evidence="1">The sequence shown here is derived from an EMBL/GenBank/DDBJ whole genome shotgun (WGS) entry which is preliminary data.</text>
</comment>
<dbReference type="EMBL" id="BARW01011374">
    <property type="protein sequence ID" value="GAI73187.1"/>
    <property type="molecule type" value="Genomic_DNA"/>
</dbReference>